<feature type="domain" description="SGNH hydrolase-type esterase" evidence="3">
    <location>
        <begin position="265"/>
        <end position="418"/>
    </location>
</feature>
<feature type="region of interest" description="Disordered" evidence="1">
    <location>
        <begin position="446"/>
        <end position="465"/>
    </location>
</feature>
<comment type="caution">
    <text evidence="4">The sequence shown here is derived from an EMBL/GenBank/DDBJ whole genome shotgun (WGS) entry which is preliminary data.</text>
</comment>
<dbReference type="SUPFAM" id="SSF52266">
    <property type="entry name" value="SGNH hydrolase"/>
    <property type="match status" value="1"/>
</dbReference>
<dbReference type="OrthoDB" id="9764375at2"/>
<accession>A0A2M9AA28</accession>
<dbReference type="EMBL" id="PGEX01000001">
    <property type="protein sequence ID" value="PJJ42575.1"/>
    <property type="molecule type" value="Genomic_DNA"/>
</dbReference>
<dbReference type="Pfam" id="PF13472">
    <property type="entry name" value="Lipase_GDSL_2"/>
    <property type="match status" value="1"/>
</dbReference>
<sequence>MMIRALLCLLALSASLFADTIPTVNLPIDTSKNHIEFPGGNISYVPFLRKLDSLVYTGKGNINILHLGGSHIQADVISNRVRVHLLQDLKLPAASRGFVFPYTAARTNTPVSYASRRKGHFKWLRSVYKERKVKLGAMGFEITTIDPDAEVRIVLDSRIPDQKFWYFTHVRVFGTSNDSIEPVLQLDSNGTHYFGKHDTLSNSYAFTLPRRADSLILTFPWKDSLAEKKLRDTLSTLDSLGQDSLFADTSFLKTQPAFTLTGILLSDTVPGLTYNSIGVNGADLEAYLSLEHFENDLLFSRPDLVIFAIGVNDANVENFDPELFKARYDTLISRIRKVSPKAAFLFMSNNDNFYTKTNKPNLNGLLVVEACKQLAKKYKGGFWDMFGVMGGFKSMEKWYIADYAKKDHVHFKNAGYELLGDLFYDALQEVLRPEAPKVTVIPKNLPAKNLTTQPAKKSPKRKAKK</sequence>
<gene>
    <name evidence="4" type="ORF">BGX16_2609</name>
</gene>
<dbReference type="InterPro" id="IPR051532">
    <property type="entry name" value="Ester_Hydrolysis_Enzymes"/>
</dbReference>
<dbReference type="GO" id="GO:0016788">
    <property type="term" value="F:hydrolase activity, acting on ester bonds"/>
    <property type="evidence" value="ECO:0007669"/>
    <property type="project" value="UniProtKB-ARBA"/>
</dbReference>
<dbReference type="PANTHER" id="PTHR30383">
    <property type="entry name" value="THIOESTERASE 1/PROTEASE 1/LYSOPHOSPHOLIPASE L1"/>
    <property type="match status" value="1"/>
</dbReference>
<dbReference type="InterPro" id="IPR036514">
    <property type="entry name" value="SGNH_hydro_sf"/>
</dbReference>
<dbReference type="Gene3D" id="3.40.50.1110">
    <property type="entry name" value="SGNH hydrolase"/>
    <property type="match status" value="1"/>
</dbReference>
<name>A0A2M9AA28_9BACT</name>
<evidence type="ECO:0000256" key="1">
    <source>
        <dbReference type="SAM" id="MobiDB-lite"/>
    </source>
</evidence>
<keyword evidence="2" id="KW-0732">Signal</keyword>
<dbReference type="Proteomes" id="UP000231134">
    <property type="component" value="Unassembled WGS sequence"/>
</dbReference>
<feature type="chain" id="PRO_5014708777" evidence="2">
    <location>
        <begin position="19"/>
        <end position="465"/>
    </location>
</feature>
<dbReference type="RefSeq" id="WP_100426423.1">
    <property type="nucleotide sequence ID" value="NZ_PGEX01000001.1"/>
</dbReference>
<evidence type="ECO:0000313" key="5">
    <source>
        <dbReference type="Proteomes" id="UP000231134"/>
    </source>
</evidence>
<protein>
    <submittedName>
        <fullName evidence="4">GDSL-like lipase/acylhydrolase family protein</fullName>
    </submittedName>
</protein>
<dbReference type="Gene3D" id="2.60.120.1360">
    <property type="match status" value="1"/>
</dbReference>
<evidence type="ECO:0000259" key="3">
    <source>
        <dbReference type="Pfam" id="PF13472"/>
    </source>
</evidence>
<proteinExistence type="predicted"/>
<dbReference type="InterPro" id="IPR013830">
    <property type="entry name" value="SGNH_hydro"/>
</dbReference>
<keyword evidence="5" id="KW-1185">Reference proteome</keyword>
<dbReference type="PANTHER" id="PTHR30383:SF29">
    <property type="entry name" value="SGNH HYDROLASE-TYPE ESTERASE DOMAIN-CONTAINING PROTEIN"/>
    <property type="match status" value="1"/>
</dbReference>
<dbReference type="AlphaFoldDB" id="A0A2M9AA28"/>
<organism evidence="4 5">
    <name type="scientific">Hallerella succinigenes</name>
    <dbReference type="NCBI Taxonomy" id="1896222"/>
    <lineage>
        <taxon>Bacteria</taxon>
        <taxon>Pseudomonadati</taxon>
        <taxon>Fibrobacterota</taxon>
        <taxon>Fibrobacteria</taxon>
        <taxon>Fibrobacterales</taxon>
        <taxon>Fibrobacteraceae</taxon>
        <taxon>Hallerella</taxon>
    </lineage>
</organism>
<feature type="signal peptide" evidence="2">
    <location>
        <begin position="1"/>
        <end position="18"/>
    </location>
</feature>
<evidence type="ECO:0000313" key="4">
    <source>
        <dbReference type="EMBL" id="PJJ42575.1"/>
    </source>
</evidence>
<reference evidence="4 5" key="1">
    <citation type="submission" date="2017-11" db="EMBL/GenBank/DDBJ databases">
        <title>Animal gut microbial communities from fecal samples from Wisconsin, USA.</title>
        <authorList>
            <person name="Neumann A."/>
        </authorList>
    </citation>
    <scope>NUCLEOTIDE SEQUENCE [LARGE SCALE GENOMIC DNA]</scope>
    <source>
        <strain evidence="4 5">UWS3</strain>
    </source>
</reference>
<keyword evidence="4" id="KW-0378">Hydrolase</keyword>
<evidence type="ECO:0000256" key="2">
    <source>
        <dbReference type="SAM" id="SignalP"/>
    </source>
</evidence>